<evidence type="ECO:0000313" key="1">
    <source>
        <dbReference type="EMBL" id="CAE7904262.1"/>
    </source>
</evidence>
<dbReference type="EMBL" id="CAJNJA010071573">
    <property type="protein sequence ID" value="CAE7904262.1"/>
    <property type="molecule type" value="Genomic_DNA"/>
</dbReference>
<keyword evidence="2" id="KW-1185">Reference proteome</keyword>
<comment type="caution">
    <text evidence="1">The sequence shown here is derived from an EMBL/GenBank/DDBJ whole genome shotgun (WGS) entry which is preliminary data.</text>
</comment>
<dbReference type="Proteomes" id="UP000601435">
    <property type="component" value="Unassembled WGS sequence"/>
</dbReference>
<dbReference type="AlphaFoldDB" id="A0A813BJB4"/>
<protein>
    <submittedName>
        <fullName evidence="1">Uncharacterized protein</fullName>
    </submittedName>
</protein>
<gene>
    <name evidence="1" type="ORF">SNEC2469_LOCUS30554</name>
</gene>
<name>A0A813BJB4_9DINO</name>
<proteinExistence type="predicted"/>
<dbReference type="OrthoDB" id="407925at2759"/>
<organism evidence="1 2">
    <name type="scientific">Symbiodinium necroappetens</name>
    <dbReference type="NCBI Taxonomy" id="1628268"/>
    <lineage>
        <taxon>Eukaryota</taxon>
        <taxon>Sar</taxon>
        <taxon>Alveolata</taxon>
        <taxon>Dinophyceae</taxon>
        <taxon>Suessiales</taxon>
        <taxon>Symbiodiniaceae</taxon>
        <taxon>Symbiodinium</taxon>
    </lineage>
</organism>
<evidence type="ECO:0000313" key="2">
    <source>
        <dbReference type="Proteomes" id="UP000601435"/>
    </source>
</evidence>
<reference evidence="1" key="1">
    <citation type="submission" date="2021-02" db="EMBL/GenBank/DDBJ databases">
        <authorList>
            <person name="Dougan E. K."/>
            <person name="Rhodes N."/>
            <person name="Thang M."/>
            <person name="Chan C."/>
        </authorList>
    </citation>
    <scope>NUCLEOTIDE SEQUENCE</scope>
</reference>
<sequence>MKGDWPALTKLGNLRRHHLRVTWTSDAGAGICHYCKAGMPGNADWHNLSFRNMAAMRIDAPAPWSPPPALIRYVPHSMSQAPYFFRIDLFHLMHKGVLADVAANAIVSCFDYGLFGCTNLKMLMAFVYDDAKHFCQQNRLELHMSQLTTNQLGLTRTTDYPTGSWFKGNDTRSLTKYMEWKLTHTLHELFGPTLEYFTEIVGLLSYGNKFMHLLYNAGLWLSTRQRDDIISSGDKFVASFMSLAQTAYDNDL</sequence>
<accession>A0A813BJB4</accession>
<feature type="non-terminal residue" evidence="1">
    <location>
        <position position="252"/>
    </location>
</feature>